<proteinExistence type="predicted"/>
<protein>
    <submittedName>
        <fullName evidence="3">Uncharacterized protein</fullName>
    </submittedName>
</protein>
<evidence type="ECO:0000256" key="2">
    <source>
        <dbReference type="SAM" id="MobiDB-lite"/>
    </source>
</evidence>
<evidence type="ECO:0000313" key="3">
    <source>
        <dbReference type="EMBL" id="THV05935.1"/>
    </source>
</evidence>
<name>A0A4S8MSD4_DENBC</name>
<feature type="compositionally biased region" description="Basic and acidic residues" evidence="2">
    <location>
        <begin position="175"/>
        <end position="185"/>
    </location>
</feature>
<gene>
    <name evidence="3" type="ORF">K435DRAFT_789699</name>
</gene>
<organism evidence="3 4">
    <name type="scientific">Dendrothele bispora (strain CBS 962.96)</name>
    <dbReference type="NCBI Taxonomy" id="1314807"/>
    <lineage>
        <taxon>Eukaryota</taxon>
        <taxon>Fungi</taxon>
        <taxon>Dikarya</taxon>
        <taxon>Basidiomycota</taxon>
        <taxon>Agaricomycotina</taxon>
        <taxon>Agaricomycetes</taxon>
        <taxon>Agaricomycetidae</taxon>
        <taxon>Agaricales</taxon>
        <taxon>Agaricales incertae sedis</taxon>
        <taxon>Dendrothele</taxon>
    </lineage>
</organism>
<keyword evidence="4" id="KW-1185">Reference proteome</keyword>
<dbReference type="AlphaFoldDB" id="A0A4S8MSD4"/>
<sequence length="389" mass="44456">MPTSTAGHLVQHGNLLPKVRVVRQRDYHELILQQQINSELNNKVSEMVSLAEESKHEIETLQDQVSILENLRDRLSTEVVELEDSVTELQNAENPQLDHLAKANTNLSRELYRKNIEIQTLRDLVRNFTALKVTEKDSTISQENPNAEKGEDLVHAKKTSQNVSMANGGGSVSDKSSEKETLENNPFEREASVLRDIQPDMIPTCPTPFPLDALHDKQAQKWFHEAYKYVNVDLGTDYAALLIAWIDFERLNGWKQTRGGLPTRKRPQEITKWINSGRYPPRYKTPTMDETFVLDFSKEMYGWWQLLRSTRMTALNNDKTAGSWASLDKCGVNGWYSIITGLKWWGNGIPLLNGEGRKACAELWLETVKDTLSTLQALHTYRMSDQTEK</sequence>
<dbReference type="OrthoDB" id="2803783at2759"/>
<feature type="region of interest" description="Disordered" evidence="2">
    <location>
        <begin position="160"/>
        <end position="185"/>
    </location>
</feature>
<evidence type="ECO:0000313" key="4">
    <source>
        <dbReference type="Proteomes" id="UP000297245"/>
    </source>
</evidence>
<feature type="coiled-coil region" evidence="1">
    <location>
        <begin position="44"/>
        <end position="92"/>
    </location>
</feature>
<evidence type="ECO:0000256" key="1">
    <source>
        <dbReference type="SAM" id="Coils"/>
    </source>
</evidence>
<dbReference type="EMBL" id="ML179045">
    <property type="protein sequence ID" value="THV05935.1"/>
    <property type="molecule type" value="Genomic_DNA"/>
</dbReference>
<dbReference type="Proteomes" id="UP000297245">
    <property type="component" value="Unassembled WGS sequence"/>
</dbReference>
<keyword evidence="1" id="KW-0175">Coiled coil</keyword>
<accession>A0A4S8MSD4</accession>
<reference evidence="3 4" key="1">
    <citation type="journal article" date="2019" name="Nat. Ecol. Evol.">
        <title>Megaphylogeny resolves global patterns of mushroom evolution.</title>
        <authorList>
            <person name="Varga T."/>
            <person name="Krizsan K."/>
            <person name="Foldi C."/>
            <person name="Dima B."/>
            <person name="Sanchez-Garcia M."/>
            <person name="Sanchez-Ramirez S."/>
            <person name="Szollosi G.J."/>
            <person name="Szarkandi J.G."/>
            <person name="Papp V."/>
            <person name="Albert L."/>
            <person name="Andreopoulos W."/>
            <person name="Angelini C."/>
            <person name="Antonin V."/>
            <person name="Barry K.W."/>
            <person name="Bougher N.L."/>
            <person name="Buchanan P."/>
            <person name="Buyck B."/>
            <person name="Bense V."/>
            <person name="Catcheside P."/>
            <person name="Chovatia M."/>
            <person name="Cooper J."/>
            <person name="Damon W."/>
            <person name="Desjardin D."/>
            <person name="Finy P."/>
            <person name="Geml J."/>
            <person name="Haridas S."/>
            <person name="Hughes K."/>
            <person name="Justo A."/>
            <person name="Karasinski D."/>
            <person name="Kautmanova I."/>
            <person name="Kiss B."/>
            <person name="Kocsube S."/>
            <person name="Kotiranta H."/>
            <person name="LaButti K.M."/>
            <person name="Lechner B.E."/>
            <person name="Liimatainen K."/>
            <person name="Lipzen A."/>
            <person name="Lukacs Z."/>
            <person name="Mihaltcheva S."/>
            <person name="Morgado L.N."/>
            <person name="Niskanen T."/>
            <person name="Noordeloos M.E."/>
            <person name="Ohm R.A."/>
            <person name="Ortiz-Santana B."/>
            <person name="Ovrebo C."/>
            <person name="Racz N."/>
            <person name="Riley R."/>
            <person name="Savchenko A."/>
            <person name="Shiryaev A."/>
            <person name="Soop K."/>
            <person name="Spirin V."/>
            <person name="Szebenyi C."/>
            <person name="Tomsovsky M."/>
            <person name="Tulloss R.E."/>
            <person name="Uehling J."/>
            <person name="Grigoriev I.V."/>
            <person name="Vagvolgyi C."/>
            <person name="Papp T."/>
            <person name="Martin F.M."/>
            <person name="Miettinen O."/>
            <person name="Hibbett D.S."/>
            <person name="Nagy L.G."/>
        </authorList>
    </citation>
    <scope>NUCLEOTIDE SEQUENCE [LARGE SCALE GENOMIC DNA]</scope>
    <source>
        <strain evidence="3 4">CBS 962.96</strain>
    </source>
</reference>